<dbReference type="AlphaFoldDB" id="A0A7Z2JKH4"/>
<proteinExistence type="predicted"/>
<keyword evidence="3" id="KW-1185">Reference proteome</keyword>
<gene>
    <name evidence="1" type="ORF">FAZ98_31360</name>
    <name evidence="2" type="ORF">FAZ98_31845</name>
</gene>
<dbReference type="OrthoDB" id="5679339at2"/>
<dbReference type="KEGG" id="pacs:FAZ98_31845"/>
<evidence type="ECO:0000313" key="1">
    <source>
        <dbReference type="EMBL" id="QGZ66294.1"/>
    </source>
</evidence>
<accession>A0A7Z2JKH4</accession>
<sequence length="63" mass="7680">MKTDWYEPNQKPVRVGYYEAEVFDGGWIYEWRMWFDGETWRDCPNGWALANQNVKWRGQDAEC</sequence>
<dbReference type="EMBL" id="CP046916">
    <property type="protein sequence ID" value="QGZ66294.1"/>
    <property type="molecule type" value="Genomic_DNA"/>
</dbReference>
<dbReference type="Proteomes" id="UP000433577">
    <property type="component" value="Chromosome 4"/>
</dbReference>
<reference evidence="1 3" key="1">
    <citation type="submission" date="2019-12" db="EMBL/GenBank/DDBJ databases">
        <title>Paraburkholderia acidiphila 7Q-K02 sp. nov and Paraburkholderia acidisoli DHF22 sp. nov., two strains isolated from forest soil.</title>
        <authorList>
            <person name="Gao Z."/>
            <person name="Qiu L."/>
        </authorList>
    </citation>
    <scope>NUCLEOTIDE SEQUENCE [LARGE SCALE GENOMIC DNA]</scope>
    <source>
        <strain evidence="1 3">DHF22</strain>
    </source>
</reference>
<dbReference type="KEGG" id="pacs:FAZ98_31360"/>
<organism evidence="1 3">
    <name type="scientific">Paraburkholderia acidisoli</name>
    <dbReference type="NCBI Taxonomy" id="2571748"/>
    <lineage>
        <taxon>Bacteria</taxon>
        <taxon>Pseudomonadati</taxon>
        <taxon>Pseudomonadota</taxon>
        <taxon>Betaproteobacteria</taxon>
        <taxon>Burkholderiales</taxon>
        <taxon>Burkholderiaceae</taxon>
        <taxon>Paraburkholderia</taxon>
    </lineage>
</organism>
<evidence type="ECO:0000313" key="3">
    <source>
        <dbReference type="Proteomes" id="UP000433577"/>
    </source>
</evidence>
<protein>
    <submittedName>
        <fullName evidence="1">Uncharacterized protein</fullName>
    </submittedName>
</protein>
<name>A0A7Z2JKH4_9BURK</name>
<dbReference type="RefSeq" id="WP_158957580.1">
    <property type="nucleotide sequence ID" value="NZ_CP046916.1"/>
</dbReference>
<evidence type="ECO:0000313" key="2">
    <source>
        <dbReference type="EMBL" id="QGZ66380.1"/>
    </source>
</evidence>
<dbReference type="EMBL" id="CP046916">
    <property type="protein sequence ID" value="QGZ66380.1"/>
    <property type="molecule type" value="Genomic_DNA"/>
</dbReference>